<dbReference type="GO" id="GO:0000076">
    <property type="term" value="P:DNA replication checkpoint signaling"/>
    <property type="evidence" value="ECO:0007669"/>
    <property type="project" value="TreeGrafter"/>
</dbReference>
<reference evidence="7" key="1">
    <citation type="journal article" date="2020" name="Fungal Divers.">
        <title>Resolving the Mortierellaceae phylogeny through synthesis of multi-gene phylogenetics and phylogenomics.</title>
        <authorList>
            <person name="Vandepol N."/>
            <person name="Liber J."/>
            <person name="Desiro A."/>
            <person name="Na H."/>
            <person name="Kennedy M."/>
            <person name="Barry K."/>
            <person name="Grigoriev I.V."/>
            <person name="Miller A.N."/>
            <person name="O'Donnell K."/>
            <person name="Stajich J.E."/>
            <person name="Bonito G."/>
        </authorList>
    </citation>
    <scope>NUCLEOTIDE SEQUENCE</scope>
    <source>
        <strain evidence="7">BC1065</strain>
    </source>
</reference>
<evidence type="ECO:0000313" key="8">
    <source>
        <dbReference type="Proteomes" id="UP000807716"/>
    </source>
</evidence>
<dbReference type="GO" id="GO:0006281">
    <property type="term" value="P:DNA repair"/>
    <property type="evidence" value="ECO:0007669"/>
    <property type="project" value="TreeGrafter"/>
</dbReference>
<feature type="compositionally biased region" description="Acidic residues" evidence="5">
    <location>
        <begin position="1051"/>
        <end position="1085"/>
    </location>
</feature>
<feature type="compositionally biased region" description="Acidic residues" evidence="5">
    <location>
        <begin position="628"/>
        <end position="642"/>
    </location>
</feature>
<dbReference type="Proteomes" id="UP000807716">
    <property type="component" value="Unassembled WGS sequence"/>
</dbReference>
<evidence type="ECO:0000256" key="4">
    <source>
        <dbReference type="ARBA" id="ARBA00023306"/>
    </source>
</evidence>
<evidence type="ECO:0000256" key="3">
    <source>
        <dbReference type="ARBA" id="ARBA00023242"/>
    </source>
</evidence>
<dbReference type="InterPro" id="IPR044998">
    <property type="entry name" value="Timeless"/>
</dbReference>
<feature type="region of interest" description="Disordered" evidence="5">
    <location>
        <begin position="1022"/>
        <end position="1205"/>
    </location>
</feature>
<evidence type="ECO:0000259" key="6">
    <source>
        <dbReference type="Pfam" id="PF04821"/>
    </source>
</evidence>
<name>A0A9P6Q493_9FUNG</name>
<evidence type="ECO:0000256" key="5">
    <source>
        <dbReference type="SAM" id="MobiDB-lite"/>
    </source>
</evidence>
<sequence>MDKDIEDLLLSTCMALGGFEDQSIDDNDTSQVYVMGDEVLYCLKDIRKFIKYFEGRGDNPVLSFLGKINVLEKDLIPIILLNTPADNPTKERLIAGCLELMVYMTEVIDVKQLRDLAMQEEDLSIVGDLLEKQAILRQYKKAFLMPGVLAAILQVMLRPLGTEYRQRTTNDMVIIRLGLFLFRNLVAIEDTEDSVKGTMDQFVDSILQEEVLQRMRAENILELLVTLASSPNDVQLREWNILAMETLYYIFHRVDPAELIPSTGASGSDAVVKNTALADLLRKEEQAKGIENTSGMRRHSRFGTTAEVKLADGTRRILHNKGAFFKPLDVQLDSVKKPRMGGSGIGRAKPTDVYRKRTTSSGRALLRDLATTFLESGFNPLMESVGRDIRGNSIKIRAIHRTQHLYLMAFMLQFQRLYQGHFVARLNALKTSSSSSTGSISASSSHHRQQQARSRELEMEKLEELVDQYDFDLVAMALEVQSLTQAITQIRAMYETKPKKPEHWEEIGQALHCLQEQIASIEAMSKSPHQDYRDAADIVQYNLYYEESSLDLLVSMARSYHNQSKRYLGTLIKTIHLLLRMLEAFSRSKGYVTIRRKRMQKKKKDDAKRREGQQGVEEAVRQMSIAGDEGEENDEENDDDNDGQPRVSFQEHHLVFREFERKFSRETVVKTYCAYLDNFQELDEKALHYVAAMFHRIAVNTQDLGVFYSLSTLHLFHRVLQSGVPACNQAIVPCLTYIVHEFFKKWQTYPLLLVETLFPKTTRVSEDINIGRQAREEQAKLQLAKQEKKMKQMELEPDTNVSWDEQIVRVVLFLADDGKEELLDWVIKLLKDAIAQRELMNFRSETELAENPDLMHSVSNIEDIPINTDSVDRRSAVHTNFKFRLLFKLLQFERCDEDEVIKFKIPTSLPTDTLAHFLDVIQEAMRDDLDANQAEQAKQYIQGLIKQAKPKRKKRNTEDEATVNAGTQRPAATPVAYHTSAFILDSDDDGDQGDDQAFFEAEKRMRQRFSVEAVAAGRAMYEGQQKERLDKEKKAREERRRANAEAVGGLDTDDDEDAQNNALDEEEDDEEKEESDDDEDDSDSDANEKATATQQARQPKARPRRLLKGGETQPKSYNFFSDGLSDDDGAAQTTTDARDEAKQGQQRSQRRLALLEEEEGDEGDDDDDENERREAPISVSTPKAASRKRRLLMDSDDEEDDVGSYDLDVDDEEAFAEAQASIGMPPFKKQAVLEVE</sequence>
<feature type="compositionally biased region" description="Low complexity" evidence="5">
    <location>
        <begin position="434"/>
        <end position="444"/>
    </location>
</feature>
<protein>
    <submittedName>
        <fullName evidence="7">Topoisomerase 1-associated factor 1</fullName>
    </submittedName>
</protein>
<feature type="domain" description="Timeless N-terminal" evidence="6">
    <location>
        <begin position="32"/>
        <end position="307"/>
    </location>
</feature>
<gene>
    <name evidence="7" type="primary">TOF1</name>
    <name evidence="7" type="ORF">DFQ27_004352</name>
</gene>
<keyword evidence="4" id="KW-0131">Cell cycle</keyword>
<evidence type="ECO:0000313" key="7">
    <source>
        <dbReference type="EMBL" id="KAG0259026.1"/>
    </source>
</evidence>
<comment type="subcellular location">
    <subcellularLocation>
        <location evidence="1">Nucleus</location>
    </subcellularLocation>
</comment>
<keyword evidence="2" id="KW-0236">DNA replication inhibitor</keyword>
<feature type="region of interest" description="Disordered" evidence="5">
    <location>
        <begin position="596"/>
        <end position="646"/>
    </location>
</feature>
<dbReference type="GO" id="GO:0031298">
    <property type="term" value="C:replication fork protection complex"/>
    <property type="evidence" value="ECO:0007669"/>
    <property type="project" value="TreeGrafter"/>
</dbReference>
<dbReference type="PANTHER" id="PTHR22940">
    <property type="entry name" value="TIMEOUT/TIMELESS-2"/>
    <property type="match status" value="1"/>
</dbReference>
<organism evidence="7 8">
    <name type="scientific">Actinomortierella ambigua</name>
    <dbReference type="NCBI Taxonomy" id="1343610"/>
    <lineage>
        <taxon>Eukaryota</taxon>
        <taxon>Fungi</taxon>
        <taxon>Fungi incertae sedis</taxon>
        <taxon>Mucoromycota</taxon>
        <taxon>Mortierellomycotina</taxon>
        <taxon>Mortierellomycetes</taxon>
        <taxon>Mortierellales</taxon>
        <taxon>Mortierellaceae</taxon>
        <taxon>Actinomortierella</taxon>
    </lineage>
</organism>
<dbReference type="GO" id="GO:0003677">
    <property type="term" value="F:DNA binding"/>
    <property type="evidence" value="ECO:0007669"/>
    <property type="project" value="TreeGrafter"/>
</dbReference>
<dbReference type="AlphaFoldDB" id="A0A9P6Q493"/>
<accession>A0A9P6Q493</accession>
<feature type="compositionally biased region" description="Low complexity" evidence="5">
    <location>
        <begin position="1089"/>
        <end position="1098"/>
    </location>
</feature>
<feature type="compositionally biased region" description="Acidic residues" evidence="5">
    <location>
        <begin position="1194"/>
        <end position="1205"/>
    </location>
</feature>
<keyword evidence="8" id="KW-1185">Reference proteome</keyword>
<dbReference type="InterPro" id="IPR006906">
    <property type="entry name" value="Timeless_N"/>
</dbReference>
<keyword evidence="3" id="KW-0539">Nucleus</keyword>
<feature type="compositionally biased region" description="Basic and acidic residues" evidence="5">
    <location>
        <begin position="603"/>
        <end position="612"/>
    </location>
</feature>
<proteinExistence type="predicted"/>
<feature type="region of interest" description="Disordered" evidence="5">
    <location>
        <begin position="434"/>
        <end position="455"/>
    </location>
</feature>
<dbReference type="SUPFAM" id="SSF48371">
    <property type="entry name" value="ARM repeat"/>
    <property type="match status" value="1"/>
</dbReference>
<dbReference type="GO" id="GO:0043111">
    <property type="term" value="P:replication fork arrest"/>
    <property type="evidence" value="ECO:0007669"/>
    <property type="project" value="TreeGrafter"/>
</dbReference>
<dbReference type="OrthoDB" id="310853at2759"/>
<dbReference type="EMBL" id="JAAAJB010000301">
    <property type="protein sequence ID" value="KAG0259026.1"/>
    <property type="molecule type" value="Genomic_DNA"/>
</dbReference>
<feature type="region of interest" description="Disordered" evidence="5">
    <location>
        <begin position="943"/>
        <end position="974"/>
    </location>
</feature>
<comment type="caution">
    <text evidence="7">The sequence shown here is derived from an EMBL/GenBank/DDBJ whole genome shotgun (WGS) entry which is preliminary data.</text>
</comment>
<dbReference type="Pfam" id="PF04821">
    <property type="entry name" value="TIMELESS"/>
    <property type="match status" value="1"/>
</dbReference>
<dbReference type="PANTHER" id="PTHR22940:SF4">
    <property type="entry name" value="PROTEIN TIMELESS HOMOLOG"/>
    <property type="match status" value="1"/>
</dbReference>
<evidence type="ECO:0000256" key="2">
    <source>
        <dbReference type="ARBA" id="ARBA00022880"/>
    </source>
</evidence>
<feature type="compositionally biased region" description="Basic and acidic residues" evidence="5">
    <location>
        <begin position="1024"/>
        <end position="1043"/>
    </location>
</feature>
<dbReference type="InterPro" id="IPR016024">
    <property type="entry name" value="ARM-type_fold"/>
</dbReference>
<evidence type="ECO:0000256" key="1">
    <source>
        <dbReference type="ARBA" id="ARBA00004123"/>
    </source>
</evidence>
<feature type="compositionally biased region" description="Acidic residues" evidence="5">
    <location>
        <begin position="1155"/>
        <end position="1169"/>
    </location>
</feature>